<proteinExistence type="predicted"/>
<evidence type="ECO:0000256" key="2">
    <source>
        <dbReference type="ARBA" id="ARBA00022475"/>
    </source>
</evidence>
<evidence type="ECO:0000313" key="8">
    <source>
        <dbReference type="Proteomes" id="UP001198163"/>
    </source>
</evidence>
<comment type="caution">
    <text evidence="7">The sequence shown here is derived from an EMBL/GenBank/DDBJ whole genome shotgun (WGS) entry which is preliminary data.</text>
</comment>
<feature type="transmembrane region" description="Helical" evidence="6">
    <location>
        <begin position="286"/>
        <end position="304"/>
    </location>
</feature>
<protein>
    <submittedName>
        <fullName evidence="7">ABC transporter permease</fullName>
    </submittedName>
</protein>
<evidence type="ECO:0000256" key="5">
    <source>
        <dbReference type="ARBA" id="ARBA00023136"/>
    </source>
</evidence>
<feature type="transmembrane region" description="Helical" evidence="6">
    <location>
        <begin position="93"/>
        <end position="111"/>
    </location>
</feature>
<evidence type="ECO:0000256" key="4">
    <source>
        <dbReference type="ARBA" id="ARBA00022989"/>
    </source>
</evidence>
<evidence type="ECO:0000256" key="3">
    <source>
        <dbReference type="ARBA" id="ARBA00022692"/>
    </source>
</evidence>
<feature type="transmembrane region" description="Helical" evidence="6">
    <location>
        <begin position="197"/>
        <end position="219"/>
    </location>
</feature>
<keyword evidence="3 6" id="KW-0812">Transmembrane</keyword>
<dbReference type="EMBL" id="JAINWA010000001">
    <property type="protein sequence ID" value="MCD1654245.1"/>
    <property type="molecule type" value="Genomic_DNA"/>
</dbReference>
<dbReference type="Proteomes" id="UP001198163">
    <property type="component" value="Unassembled WGS sequence"/>
</dbReference>
<keyword evidence="2" id="KW-1003">Cell membrane</keyword>
<feature type="transmembrane region" description="Helical" evidence="6">
    <location>
        <begin position="39"/>
        <end position="58"/>
    </location>
</feature>
<accession>A0AAE3EG16</accession>
<comment type="subcellular location">
    <subcellularLocation>
        <location evidence="1">Cell membrane</location>
        <topology evidence="1">Multi-pass membrane protein</topology>
    </subcellularLocation>
</comment>
<dbReference type="CDD" id="cd06580">
    <property type="entry name" value="TM_PBP1_transp_TpRbsC_like"/>
    <property type="match status" value="1"/>
</dbReference>
<evidence type="ECO:0000313" key="7">
    <source>
        <dbReference type="EMBL" id="MCD1654245.1"/>
    </source>
</evidence>
<dbReference type="InterPro" id="IPR001851">
    <property type="entry name" value="ABC_transp_permease"/>
</dbReference>
<dbReference type="GO" id="GO:0005886">
    <property type="term" value="C:plasma membrane"/>
    <property type="evidence" value="ECO:0007669"/>
    <property type="project" value="UniProtKB-SubCell"/>
</dbReference>
<dbReference type="RefSeq" id="WP_230754286.1">
    <property type="nucleotide sequence ID" value="NZ_JAINWA010000001.1"/>
</dbReference>
<evidence type="ECO:0000256" key="6">
    <source>
        <dbReference type="SAM" id="Phobius"/>
    </source>
</evidence>
<evidence type="ECO:0000256" key="1">
    <source>
        <dbReference type="ARBA" id="ARBA00004651"/>
    </source>
</evidence>
<dbReference type="GO" id="GO:0022857">
    <property type="term" value="F:transmembrane transporter activity"/>
    <property type="evidence" value="ECO:0007669"/>
    <property type="project" value="InterPro"/>
</dbReference>
<name>A0AAE3EG16_9SPIR</name>
<organism evidence="7 8">
    <name type="scientific">Teretinema zuelzerae</name>
    <dbReference type="NCBI Taxonomy" id="156"/>
    <lineage>
        <taxon>Bacteria</taxon>
        <taxon>Pseudomonadati</taxon>
        <taxon>Spirochaetota</taxon>
        <taxon>Spirochaetia</taxon>
        <taxon>Spirochaetales</taxon>
        <taxon>Treponemataceae</taxon>
        <taxon>Teretinema</taxon>
    </lineage>
</organism>
<dbReference type="AlphaFoldDB" id="A0AAE3EG16"/>
<gene>
    <name evidence="7" type="ORF">K7J14_05955</name>
</gene>
<dbReference type="PANTHER" id="PTHR43370:SF2">
    <property type="entry name" value="ABC TRANSPORTER PERMEASE PROTEIN"/>
    <property type="match status" value="1"/>
</dbReference>
<sequence length="327" mass="34376">MNLFIEALSLFLQTSVQMGTHILFATLGGILCEKAGNMNLGIEGMMLMGASVGFAAALSTGDPFLAVLAAGTAGAAGALIYAIITVTLRGNQVVTGLVLAIFGAGVSGFLGKNLSGKSLPSRVTDAFAPVSIPVLRDIPVLGKMFFEQSIYVHLAIAAAVVLSVYFNRTRIGLNVRAVGENPAAADASGIAVSRYKYIHVLAGGFLCGLGGAYLSLVFVPRWQENITAGAGWIAVALIIFSRWDPLKAIAAAYAFGALKGIGFKFQNIDLVVFGNRIVFSPQLLDMIPYVATIAVLVLTSRGLVSKTRHRRGFGPAALGSAYFREER</sequence>
<dbReference type="Pfam" id="PF02653">
    <property type="entry name" value="BPD_transp_2"/>
    <property type="match status" value="1"/>
</dbReference>
<reference evidence="7" key="1">
    <citation type="submission" date="2021-08" db="EMBL/GenBank/DDBJ databases">
        <title>Comparative analyses of Brucepasteria parasyntrophica and Teretinema zuelzerae.</title>
        <authorList>
            <person name="Song Y."/>
            <person name="Brune A."/>
        </authorList>
    </citation>
    <scope>NUCLEOTIDE SEQUENCE</scope>
    <source>
        <strain evidence="7">DSM 1903</strain>
    </source>
</reference>
<feature type="transmembrane region" description="Helical" evidence="6">
    <location>
        <begin position="64"/>
        <end position="86"/>
    </location>
</feature>
<keyword evidence="8" id="KW-1185">Reference proteome</keyword>
<keyword evidence="5 6" id="KW-0472">Membrane</keyword>
<feature type="transmembrane region" description="Helical" evidence="6">
    <location>
        <begin position="150"/>
        <end position="166"/>
    </location>
</feature>
<keyword evidence="4 6" id="KW-1133">Transmembrane helix</keyword>
<dbReference type="PANTHER" id="PTHR43370">
    <property type="entry name" value="SUGAR ABC TRANSPORTER INTEGRAL MEMBRANE PROTEIN-RELATED"/>
    <property type="match status" value="1"/>
</dbReference>
<feature type="transmembrane region" description="Helical" evidence="6">
    <location>
        <begin position="12"/>
        <end position="32"/>
    </location>
</feature>